<name>A0A0H5REC1_9EUKA</name>
<dbReference type="Gene3D" id="1.25.40.20">
    <property type="entry name" value="Ankyrin repeat-containing domain"/>
    <property type="match status" value="1"/>
</dbReference>
<feature type="compositionally biased region" description="Polar residues" evidence="3">
    <location>
        <begin position="15"/>
        <end position="24"/>
    </location>
</feature>
<dbReference type="SUPFAM" id="SSF48403">
    <property type="entry name" value="Ankyrin repeat"/>
    <property type="match status" value="1"/>
</dbReference>
<dbReference type="AlphaFoldDB" id="A0A0H5REC1"/>
<sequence length="156" mass="17339">IISGSSSDREDDQQIFHTPVSSPTRDNRKTSPRAIERFTRPSSMPHRACTEMSYKEVEGLIDDETVEFDTSSHDAAGNTLLVLAAQFGNLRLVKLALRRGADINHQNISGNTALHYCFAYGYFPLGEYLISKGAVDNITNAHGLTCYQGLCEKWAR</sequence>
<reference evidence="4" key="1">
    <citation type="submission" date="2015-04" db="EMBL/GenBank/DDBJ databases">
        <title>The genome sequence of the plant pathogenic Rhizarian Plasmodiophora brassicae reveals insights in its biotrophic life cycle and the origin of chitin synthesis.</title>
        <authorList>
            <person name="Schwelm A."/>
            <person name="Fogelqvist J."/>
            <person name="Knaust A."/>
            <person name="Julke S."/>
            <person name="Lilja T."/>
            <person name="Dhandapani V."/>
            <person name="Bonilla-Rosso G."/>
            <person name="Karlsson M."/>
            <person name="Shevchenko A."/>
            <person name="Choi S.R."/>
            <person name="Kim H.G."/>
            <person name="Park J.Y."/>
            <person name="Lim Y.P."/>
            <person name="Ludwig-Muller J."/>
            <person name="Dixelius C."/>
        </authorList>
    </citation>
    <scope>NUCLEOTIDE SEQUENCE</scope>
    <source>
        <tissue evidence="4">Potato root galls</tissue>
    </source>
</reference>
<dbReference type="EMBL" id="HACM01011445">
    <property type="protein sequence ID" value="CRZ11887.1"/>
    <property type="molecule type" value="Transcribed_RNA"/>
</dbReference>
<dbReference type="PROSITE" id="PS50297">
    <property type="entry name" value="ANK_REP_REGION"/>
    <property type="match status" value="1"/>
</dbReference>
<dbReference type="PROSITE" id="PS50088">
    <property type="entry name" value="ANK_REPEAT"/>
    <property type="match status" value="2"/>
</dbReference>
<dbReference type="InterPro" id="IPR036770">
    <property type="entry name" value="Ankyrin_rpt-contain_sf"/>
</dbReference>
<feature type="repeat" description="ANK" evidence="2">
    <location>
        <begin position="76"/>
        <end position="108"/>
    </location>
</feature>
<organism evidence="4">
    <name type="scientific">Spongospora subterranea</name>
    <dbReference type="NCBI Taxonomy" id="70186"/>
    <lineage>
        <taxon>Eukaryota</taxon>
        <taxon>Sar</taxon>
        <taxon>Rhizaria</taxon>
        <taxon>Endomyxa</taxon>
        <taxon>Phytomyxea</taxon>
        <taxon>Plasmodiophorida</taxon>
        <taxon>Plasmodiophoridae</taxon>
        <taxon>Spongospora</taxon>
    </lineage>
</organism>
<keyword evidence="1" id="KW-0446">Lipid-binding</keyword>
<dbReference type="InterPro" id="IPR002110">
    <property type="entry name" value="Ankyrin_rpt"/>
</dbReference>
<dbReference type="Pfam" id="PF12796">
    <property type="entry name" value="Ank_2"/>
    <property type="match status" value="1"/>
</dbReference>
<proteinExistence type="predicted"/>
<dbReference type="PANTHER" id="PTHR24119">
    <property type="entry name" value="ACYL-COA-BINDING DOMAIN-CONTAINING PROTEIN 6"/>
    <property type="match status" value="1"/>
</dbReference>
<evidence type="ECO:0000313" key="4">
    <source>
        <dbReference type="EMBL" id="CRZ11887.1"/>
    </source>
</evidence>
<feature type="region of interest" description="Disordered" evidence="3">
    <location>
        <begin position="1"/>
        <end position="33"/>
    </location>
</feature>
<accession>A0A0H5REC1</accession>
<keyword evidence="2" id="KW-0040">ANK repeat</keyword>
<feature type="non-terminal residue" evidence="4">
    <location>
        <position position="1"/>
    </location>
</feature>
<evidence type="ECO:0000256" key="1">
    <source>
        <dbReference type="ARBA" id="ARBA00023121"/>
    </source>
</evidence>
<protein>
    <submittedName>
        <fullName evidence="4">Uncharacterized protein</fullName>
    </submittedName>
</protein>
<evidence type="ECO:0000256" key="2">
    <source>
        <dbReference type="PROSITE-ProRule" id="PRU00023"/>
    </source>
</evidence>
<evidence type="ECO:0000256" key="3">
    <source>
        <dbReference type="SAM" id="MobiDB-lite"/>
    </source>
</evidence>
<dbReference type="PANTHER" id="PTHR24119:SF0">
    <property type="entry name" value="ACYL-COA-BINDING DOMAIN-CONTAINING PROTEIN 6"/>
    <property type="match status" value="1"/>
</dbReference>
<feature type="repeat" description="ANK" evidence="2">
    <location>
        <begin position="109"/>
        <end position="141"/>
    </location>
</feature>
<dbReference type="SMART" id="SM00248">
    <property type="entry name" value="ANK"/>
    <property type="match status" value="2"/>
</dbReference>
<dbReference type="GO" id="GO:0000062">
    <property type="term" value="F:fatty-acyl-CoA binding"/>
    <property type="evidence" value="ECO:0007669"/>
    <property type="project" value="TreeGrafter"/>
</dbReference>